<comment type="caution">
    <text evidence="1">The sequence shown here is derived from an EMBL/GenBank/DDBJ whole genome shotgun (WGS) entry which is preliminary data.</text>
</comment>
<proteinExistence type="predicted"/>
<evidence type="ECO:0008006" key="3">
    <source>
        <dbReference type="Google" id="ProtNLM"/>
    </source>
</evidence>
<evidence type="ECO:0000313" key="2">
    <source>
        <dbReference type="Proteomes" id="UP000182178"/>
    </source>
</evidence>
<dbReference type="Proteomes" id="UP000182178">
    <property type="component" value="Unassembled WGS sequence"/>
</dbReference>
<name>A0ABP2AD53_9HYPH</name>
<reference evidence="1 2" key="1">
    <citation type="submission" date="2015-08" db="EMBL/GenBank/DDBJ databases">
        <authorList>
            <person name="Varghese N."/>
        </authorList>
    </citation>
    <scope>NUCLEOTIDE SEQUENCE [LARGE SCALE GENOMIC DNA]</scope>
    <source>
        <strain evidence="1 2">DSM 18167</strain>
    </source>
</reference>
<sequence length="260" mass="28405">MALTSIFAGASRDSSDLSSRSKKQVDGDLFESLCRTLASALERATDSASSLAVALAHIRRWKTFLSGRSQHLSAEEVRGLFAELTFLLELIERQPSTTAAVDAWLGPKKSHQDFIFGNTAVEIKSLSGTERSTVRISSEDQLESLNDELFLRIYRLSSLPDAAGAQSLNAIVAAVQARLADAEAVEAFDRKLVAHGYAPLPDYDQPRFVVSDVHSYRVVPAFPRLIRSQLPTGINRVTYDILLETIAPYECDNGGVFGGD</sequence>
<dbReference type="Pfam" id="PF14390">
    <property type="entry name" value="DUF4420"/>
    <property type="match status" value="1"/>
</dbReference>
<evidence type="ECO:0000313" key="1">
    <source>
        <dbReference type="EMBL" id="CUA91023.1"/>
    </source>
</evidence>
<gene>
    <name evidence="1" type="ORF">Ga0061061_1184</name>
</gene>
<dbReference type="InterPro" id="IPR025534">
    <property type="entry name" value="DUF4420"/>
</dbReference>
<dbReference type="RefSeq" id="WP_245280637.1">
    <property type="nucleotide sequence ID" value="NZ_CYHC01000018.1"/>
</dbReference>
<dbReference type="EMBL" id="CYHC01000018">
    <property type="protein sequence ID" value="CUA91023.1"/>
    <property type="molecule type" value="Genomic_DNA"/>
</dbReference>
<accession>A0ABP2AD53</accession>
<protein>
    <recommendedName>
        <fullName evidence="3">PD-(D/E)XK motif protein</fullName>
    </recommendedName>
</protein>
<keyword evidence="2" id="KW-1185">Reference proteome</keyword>
<organism evidence="1 2">
    <name type="scientific">Chelatococcus sambhunathii</name>
    <dbReference type="NCBI Taxonomy" id="363953"/>
    <lineage>
        <taxon>Bacteria</taxon>
        <taxon>Pseudomonadati</taxon>
        <taxon>Pseudomonadota</taxon>
        <taxon>Alphaproteobacteria</taxon>
        <taxon>Hyphomicrobiales</taxon>
        <taxon>Chelatococcaceae</taxon>
        <taxon>Chelatococcus</taxon>
    </lineage>
</organism>